<sequence>MRQAARAGLSRPALSTQPPKRQPADGPPHLHHVWGQSEVSGTDPNCRCPAYQESGLNSPGQPAPGRLAGLRTWHPQHTSPVQAPSRARFDLTTDGFGSRAKMPPDRHSRLPATATPPGRSTSRPHSKRGSFHAITGRAVQPGPALSGPGKRRSQPPPGVRRWNRGGTRGSKGPRSKPSTWSVAPQEKWTKKGPKPGRASQCDAHLASSPGHA</sequence>
<accession>A0AAV7LBK8</accession>
<name>A0AAV7LBK8_PLEWA</name>
<gene>
    <name evidence="2" type="ORF">NDU88_001088</name>
</gene>
<keyword evidence="3" id="KW-1185">Reference proteome</keyword>
<organism evidence="2 3">
    <name type="scientific">Pleurodeles waltl</name>
    <name type="common">Iberian ribbed newt</name>
    <dbReference type="NCBI Taxonomy" id="8319"/>
    <lineage>
        <taxon>Eukaryota</taxon>
        <taxon>Metazoa</taxon>
        <taxon>Chordata</taxon>
        <taxon>Craniata</taxon>
        <taxon>Vertebrata</taxon>
        <taxon>Euteleostomi</taxon>
        <taxon>Amphibia</taxon>
        <taxon>Batrachia</taxon>
        <taxon>Caudata</taxon>
        <taxon>Salamandroidea</taxon>
        <taxon>Salamandridae</taxon>
        <taxon>Pleurodelinae</taxon>
        <taxon>Pleurodeles</taxon>
    </lineage>
</organism>
<evidence type="ECO:0000256" key="1">
    <source>
        <dbReference type="SAM" id="MobiDB-lite"/>
    </source>
</evidence>
<evidence type="ECO:0000313" key="3">
    <source>
        <dbReference type="Proteomes" id="UP001066276"/>
    </source>
</evidence>
<feature type="region of interest" description="Disordered" evidence="1">
    <location>
        <begin position="1"/>
        <end position="212"/>
    </location>
</feature>
<dbReference type="AlphaFoldDB" id="A0AAV7LBK8"/>
<dbReference type="Proteomes" id="UP001066276">
    <property type="component" value="Chromosome 11"/>
</dbReference>
<reference evidence="2" key="1">
    <citation type="journal article" date="2022" name="bioRxiv">
        <title>Sequencing and chromosome-scale assembly of the giantPleurodeles waltlgenome.</title>
        <authorList>
            <person name="Brown T."/>
            <person name="Elewa A."/>
            <person name="Iarovenko S."/>
            <person name="Subramanian E."/>
            <person name="Araus A.J."/>
            <person name="Petzold A."/>
            <person name="Susuki M."/>
            <person name="Suzuki K.-i.T."/>
            <person name="Hayashi T."/>
            <person name="Toyoda A."/>
            <person name="Oliveira C."/>
            <person name="Osipova E."/>
            <person name="Leigh N.D."/>
            <person name="Simon A."/>
            <person name="Yun M.H."/>
        </authorList>
    </citation>
    <scope>NUCLEOTIDE SEQUENCE</scope>
    <source>
        <strain evidence="2">20211129_DDA</strain>
        <tissue evidence="2">Liver</tissue>
    </source>
</reference>
<dbReference type="EMBL" id="JANPWB010000015">
    <property type="protein sequence ID" value="KAJ1087929.1"/>
    <property type="molecule type" value="Genomic_DNA"/>
</dbReference>
<protein>
    <submittedName>
        <fullName evidence="2">Uncharacterized protein</fullName>
    </submittedName>
</protein>
<proteinExistence type="predicted"/>
<comment type="caution">
    <text evidence="2">The sequence shown here is derived from an EMBL/GenBank/DDBJ whole genome shotgun (WGS) entry which is preliminary data.</text>
</comment>
<evidence type="ECO:0000313" key="2">
    <source>
        <dbReference type="EMBL" id="KAJ1087929.1"/>
    </source>
</evidence>